<dbReference type="AlphaFoldDB" id="F0W9N2"/>
<keyword evidence="1" id="KW-1133">Transmembrane helix</keyword>
<sequence length="133" mass="14941">MIVGSVFSGHIFAIKTRCVEEINIHKIEIDKQIFSLWNEGNQQELATISLLEVGLRLVVKVECINDDLYGNKHGIESMYSRCFSTSICIIVYVATSVLYTMITILIAGAFVWIVIVGRNGSSHQHYRPLKSHG</sequence>
<dbReference type="HOGENOM" id="CLU_1910521_0_0_1"/>
<dbReference type="EMBL" id="FR824086">
    <property type="protein sequence ID" value="CCA17850.1"/>
    <property type="molecule type" value="Genomic_DNA"/>
</dbReference>
<proteinExistence type="predicted"/>
<reference evidence="2" key="1">
    <citation type="journal article" date="2011" name="PLoS Biol.">
        <title>Gene gain and loss during evolution of obligate parasitism in the white rust pathogen of Arabidopsis thaliana.</title>
        <authorList>
            <person name="Kemen E."/>
            <person name="Gardiner A."/>
            <person name="Schultz-Larsen T."/>
            <person name="Kemen A.C."/>
            <person name="Balmuth A.L."/>
            <person name="Robert-Seilaniantz A."/>
            <person name="Bailey K."/>
            <person name="Holub E."/>
            <person name="Studholme D.J."/>
            <person name="Maclean D."/>
            <person name="Jones J.D."/>
        </authorList>
    </citation>
    <scope>NUCLEOTIDE SEQUENCE</scope>
</reference>
<keyword evidence="1" id="KW-0812">Transmembrane</keyword>
<reference evidence="2" key="2">
    <citation type="submission" date="2011-02" db="EMBL/GenBank/DDBJ databases">
        <authorList>
            <person name="MacLean D."/>
        </authorList>
    </citation>
    <scope>NUCLEOTIDE SEQUENCE</scope>
</reference>
<evidence type="ECO:0000313" key="2">
    <source>
        <dbReference type="EMBL" id="CCA17850.1"/>
    </source>
</evidence>
<gene>
    <name evidence="2" type="primary">AlNc14C41G3487</name>
    <name evidence="2" type="ORF">ALNC14_039930</name>
</gene>
<protein>
    <submittedName>
        <fullName evidence="2">AlNc14C41G3487 protein</fullName>
    </submittedName>
</protein>
<feature type="transmembrane region" description="Helical" evidence="1">
    <location>
        <begin position="89"/>
        <end position="117"/>
    </location>
</feature>
<evidence type="ECO:0000256" key="1">
    <source>
        <dbReference type="SAM" id="Phobius"/>
    </source>
</evidence>
<keyword evidence="1" id="KW-0472">Membrane</keyword>
<accession>F0W9N2</accession>
<organism evidence="2">
    <name type="scientific">Albugo laibachii Nc14</name>
    <dbReference type="NCBI Taxonomy" id="890382"/>
    <lineage>
        <taxon>Eukaryota</taxon>
        <taxon>Sar</taxon>
        <taxon>Stramenopiles</taxon>
        <taxon>Oomycota</taxon>
        <taxon>Peronosporomycetes</taxon>
        <taxon>Albuginales</taxon>
        <taxon>Albuginaceae</taxon>
        <taxon>Albugo</taxon>
    </lineage>
</organism>
<name>F0W9N2_9STRA</name>